<evidence type="ECO:0000313" key="2">
    <source>
        <dbReference type="Proteomes" id="UP000587508"/>
    </source>
</evidence>
<organism evidence="1 2">
    <name type="scientific">Xanthomonas hortorum pv. carotae</name>
    <dbReference type="NCBI Taxonomy" id="487904"/>
    <lineage>
        <taxon>Bacteria</taxon>
        <taxon>Pseudomonadati</taxon>
        <taxon>Pseudomonadota</taxon>
        <taxon>Gammaproteobacteria</taxon>
        <taxon>Lysobacterales</taxon>
        <taxon>Lysobacteraceae</taxon>
        <taxon>Xanthomonas</taxon>
    </lineage>
</organism>
<dbReference type="Pfam" id="PF12686">
    <property type="entry name" value="DUF3800"/>
    <property type="match status" value="1"/>
</dbReference>
<accession>A0A6V7FLN1</accession>
<evidence type="ECO:0000313" key="1">
    <source>
        <dbReference type="EMBL" id="CAD0364551.1"/>
    </source>
</evidence>
<dbReference type="AlphaFoldDB" id="A0A6V7FLN1"/>
<dbReference type="InterPro" id="IPR024524">
    <property type="entry name" value="DUF3800"/>
</dbReference>
<dbReference type="Proteomes" id="UP000587508">
    <property type="component" value="Unassembled WGS sequence"/>
</dbReference>
<sequence>MPKRGSDKTRPMVSGVEGQFLLPLAHAKGGVATPPSLATQNAQYSHYIVYVDESGDHGLETVDPNYPVFVLAFCVFHKGHYAQHVVPAIESFKFRHFGHDVVILHEHEIRKEKGHFRFNDRSEKTLFLDELTGIIEANNFILISCVIDKTRLKERAQMGNNPCHLALAFCLETLFELMQEKKQDAVPTHVVVECRGKKEDRDLELEFRRICDDANRWSRPLPFTLVFADKKANSSGLQLADLVARPIGLSVLRPDHANRAFDVLQRKFFCKEGRRKLGVNYEGWGLKIFPPPESEKPR</sequence>
<comment type="caution">
    <text evidence="1">The sequence shown here is derived from an EMBL/GenBank/DDBJ whole genome shotgun (WGS) entry which is preliminary data.</text>
</comment>
<evidence type="ECO:0008006" key="3">
    <source>
        <dbReference type="Google" id="ProtNLM"/>
    </source>
</evidence>
<dbReference type="EMBL" id="CAJDKC010000005">
    <property type="protein sequence ID" value="CAD0364551.1"/>
    <property type="molecule type" value="Genomic_DNA"/>
</dbReference>
<dbReference type="RefSeq" id="WP_023905729.1">
    <property type="nucleotide sequence ID" value="NZ_CAJDKC010000005.1"/>
</dbReference>
<proteinExistence type="predicted"/>
<dbReference type="EMBL" id="CAJDKC010000005">
    <property type="protein sequence ID" value="CAD0364550.1"/>
    <property type="molecule type" value="Genomic_DNA"/>
</dbReference>
<reference evidence="1 2" key="1">
    <citation type="submission" date="2020-07" db="EMBL/GenBank/DDBJ databases">
        <authorList>
            <person name="Pothier F. J."/>
        </authorList>
    </citation>
    <scope>NUCLEOTIDE SEQUENCE [LARGE SCALE GENOMIC DNA]</scope>
    <source>
        <strain evidence="1 2">CFBP 7900</strain>
    </source>
</reference>
<protein>
    <recommendedName>
        <fullName evidence="3">3-deoxy-D-manno-octulosonic acid transferase</fullName>
    </recommendedName>
</protein>
<name>A0A6V7FLN1_9XANT</name>
<gene>
    <name evidence="1" type="ORF">CFBP7900_42940</name>
</gene>